<reference evidence="6" key="1">
    <citation type="journal article" date="2019" name="Int. J. Syst. Evol. Microbiol.">
        <title>The Global Catalogue of Microorganisms (GCM) 10K type strain sequencing project: providing services to taxonomists for standard genome sequencing and annotation.</title>
        <authorList>
            <consortium name="The Broad Institute Genomics Platform"/>
            <consortium name="The Broad Institute Genome Sequencing Center for Infectious Disease"/>
            <person name="Wu L."/>
            <person name="Ma J."/>
        </authorList>
    </citation>
    <scope>NUCLEOTIDE SEQUENCE [LARGE SCALE GENOMIC DNA]</scope>
    <source>
        <strain evidence="6">CGMCC 1.12923</strain>
    </source>
</reference>
<dbReference type="InterPro" id="IPR001876">
    <property type="entry name" value="Znf_RanBP2"/>
</dbReference>
<keyword evidence="1" id="KW-0479">Metal-binding</keyword>
<feature type="domain" description="RanBP2-type" evidence="4">
    <location>
        <begin position="78"/>
        <end position="97"/>
    </location>
</feature>
<evidence type="ECO:0000259" key="4">
    <source>
        <dbReference type="PROSITE" id="PS01358"/>
    </source>
</evidence>
<proteinExistence type="predicted"/>
<keyword evidence="3" id="KW-0862">Zinc</keyword>
<protein>
    <recommendedName>
        <fullName evidence="4">RanBP2-type domain-containing protein</fullName>
    </recommendedName>
</protein>
<comment type="caution">
    <text evidence="5">The sequence shown here is derived from an EMBL/GenBank/DDBJ whole genome shotgun (WGS) entry which is preliminary data.</text>
</comment>
<name>A0ABQ1QWB9_9ALTE</name>
<accession>A0ABQ1QWB9</accession>
<dbReference type="Pfam" id="PF09413">
    <property type="entry name" value="DUF2007"/>
    <property type="match status" value="1"/>
</dbReference>
<dbReference type="EMBL" id="BMGJ01000001">
    <property type="protein sequence ID" value="GGD49453.1"/>
    <property type="molecule type" value="Genomic_DNA"/>
</dbReference>
<evidence type="ECO:0000313" key="6">
    <source>
        <dbReference type="Proteomes" id="UP000614272"/>
    </source>
</evidence>
<dbReference type="PROSITE" id="PS01358">
    <property type="entry name" value="ZF_RANBP2_1"/>
    <property type="match status" value="1"/>
</dbReference>
<sequence length="109" mass="12284">MLKVYSSEDRFMVQQIKDLLESKGIHCFIKNEFAIGGAGDLSPFDCWPEVWVTDNDWKSKAQSLIKDIETQWQQGTEWCCDNCGETNGGGFELCWQCGAQAPVTLPSDK</sequence>
<keyword evidence="6" id="KW-1185">Reference proteome</keyword>
<evidence type="ECO:0000313" key="5">
    <source>
        <dbReference type="EMBL" id="GGD49453.1"/>
    </source>
</evidence>
<keyword evidence="2" id="KW-0863">Zinc-finger</keyword>
<evidence type="ECO:0000256" key="1">
    <source>
        <dbReference type="ARBA" id="ARBA00022723"/>
    </source>
</evidence>
<organism evidence="5 6">
    <name type="scientific">Lacimicrobium alkaliphilum</name>
    <dbReference type="NCBI Taxonomy" id="1526571"/>
    <lineage>
        <taxon>Bacteria</taxon>
        <taxon>Pseudomonadati</taxon>
        <taxon>Pseudomonadota</taxon>
        <taxon>Gammaproteobacteria</taxon>
        <taxon>Alteromonadales</taxon>
        <taxon>Alteromonadaceae</taxon>
        <taxon>Lacimicrobium</taxon>
    </lineage>
</organism>
<gene>
    <name evidence="5" type="ORF">GCM10011357_01780</name>
</gene>
<dbReference type="InterPro" id="IPR018551">
    <property type="entry name" value="DUF2007"/>
</dbReference>
<evidence type="ECO:0000256" key="2">
    <source>
        <dbReference type="ARBA" id="ARBA00022771"/>
    </source>
</evidence>
<evidence type="ECO:0000256" key="3">
    <source>
        <dbReference type="ARBA" id="ARBA00022833"/>
    </source>
</evidence>
<dbReference type="Proteomes" id="UP000614272">
    <property type="component" value="Unassembled WGS sequence"/>
</dbReference>